<name>X1PK01_9ZZZZ</name>
<organism evidence="1">
    <name type="scientific">marine sediment metagenome</name>
    <dbReference type="NCBI Taxonomy" id="412755"/>
    <lineage>
        <taxon>unclassified sequences</taxon>
        <taxon>metagenomes</taxon>
        <taxon>ecological metagenomes</taxon>
    </lineage>
</organism>
<dbReference type="AlphaFoldDB" id="X1PK01"/>
<reference evidence="1" key="1">
    <citation type="journal article" date="2014" name="Front. Microbiol.">
        <title>High frequency of phylogenetically diverse reductive dehalogenase-homologous genes in deep subseafloor sedimentary metagenomes.</title>
        <authorList>
            <person name="Kawai M."/>
            <person name="Futagami T."/>
            <person name="Toyoda A."/>
            <person name="Takaki Y."/>
            <person name="Nishi S."/>
            <person name="Hori S."/>
            <person name="Arai W."/>
            <person name="Tsubouchi T."/>
            <person name="Morono Y."/>
            <person name="Uchiyama I."/>
            <person name="Ito T."/>
            <person name="Fujiyama A."/>
            <person name="Inagaki F."/>
            <person name="Takami H."/>
        </authorList>
    </citation>
    <scope>NUCLEOTIDE SEQUENCE</scope>
    <source>
        <strain evidence="1">Expedition CK06-06</strain>
    </source>
</reference>
<sequence length="44" mass="4651">MSDLSGLGVVERKKGHFRPGGYDSLHLVPQGGVLYPANEAGEPD</sequence>
<dbReference type="EMBL" id="BARV01034060">
    <property type="protein sequence ID" value="GAI56592.1"/>
    <property type="molecule type" value="Genomic_DNA"/>
</dbReference>
<protein>
    <submittedName>
        <fullName evidence="1">Uncharacterized protein</fullName>
    </submittedName>
</protein>
<accession>X1PK01</accession>
<evidence type="ECO:0000313" key="1">
    <source>
        <dbReference type="EMBL" id="GAI56592.1"/>
    </source>
</evidence>
<comment type="caution">
    <text evidence="1">The sequence shown here is derived from an EMBL/GenBank/DDBJ whole genome shotgun (WGS) entry which is preliminary data.</text>
</comment>
<feature type="non-terminal residue" evidence="1">
    <location>
        <position position="44"/>
    </location>
</feature>
<gene>
    <name evidence="1" type="ORF">S06H3_53420</name>
</gene>
<proteinExistence type="predicted"/>